<dbReference type="Proteomes" id="UP000008388">
    <property type="component" value="Segment"/>
</dbReference>
<accession>F8SK27</accession>
<reference evidence="1 2" key="1">
    <citation type="journal article" date="2011" name="Microbiology">
        <title>The Pseudomonas aeruginosa generalized transducing phage phiPA3 is a new member of the phiKZ-like group of 'jumbo' phages, and infects model laboratory strains and clinical isolates from cystic fibrosis patients.</title>
        <authorList>
            <person name="Monson R."/>
            <person name="Foulds I."/>
            <person name="Foweraker J."/>
            <person name="Welch M."/>
            <person name="Salmond G.P."/>
        </authorList>
    </citation>
    <scope>NUCLEOTIDE SEQUENCE [LARGE SCALE GENOMIC DNA]</scope>
</reference>
<gene>
    <name evidence="1" type="primary">154</name>
</gene>
<evidence type="ECO:0000313" key="1">
    <source>
        <dbReference type="EMBL" id="AEH03577.1"/>
    </source>
</evidence>
<protein>
    <submittedName>
        <fullName evidence="1">Virion structural protein</fullName>
    </submittedName>
</protein>
<proteinExistence type="predicted"/>
<organismHost>
    <name type="scientific">Pseudomonas aeruginosa</name>
    <dbReference type="NCBI Taxonomy" id="287"/>
</organismHost>
<dbReference type="OrthoDB" id="15887at10239"/>
<keyword evidence="2" id="KW-1185">Reference proteome</keyword>
<dbReference type="GeneID" id="26643682"/>
<organism evidence="1 2">
    <name type="scientific">Pseudomonas phage PhiPA3</name>
    <name type="common">Pseudomonas aeruginosa phage PhiPA3</name>
    <dbReference type="NCBI Taxonomy" id="998086"/>
    <lineage>
        <taxon>Viruses</taxon>
        <taxon>Duplodnaviria</taxon>
        <taxon>Heunggongvirae</taxon>
        <taxon>Uroviricota</taxon>
        <taxon>Caudoviricetes</taxon>
        <taxon>Chimalliviridae</taxon>
        <taxon>Miltoncavirus</taxon>
        <taxon>Miltoncavirus PhiPA3</taxon>
    </lineage>
</organism>
<dbReference type="EMBL" id="HQ630627">
    <property type="protein sequence ID" value="AEH03577.1"/>
    <property type="molecule type" value="Genomic_DNA"/>
</dbReference>
<name>F8SK27_BPPA3</name>
<dbReference type="RefSeq" id="YP_009217233.1">
    <property type="nucleotide sequence ID" value="NC_028999.1"/>
</dbReference>
<dbReference type="KEGG" id="vg:26643682"/>
<sequence>MVTTTIESGITFLPLDLTGTAVTNRIVNESHTLTKVPGKNNRVFVCTHGGYYTNGFELRDNTGRALIRGRDYVMTYHYQQLTEMTGKGVYGLVVITDTTAVSPVRVSYQAVGGFFSVSADELKALLEKLTNSDALKITWEQIVGKPDAYAPADHRHELWQLYGMESMVTNLDRIGDAWALGRTALLSEARSYYTGYLQLAQQALDNYIARVNAHITDQNNPHQTDKVKIGLSFINNWPMATAAQTTNVNLDNVYMPIGGIYNMIQSMVIPALINHIRRQDNPHQLKLTDLNLYSTAQINALYAARLAKTQAAYNSKLFAGNNNYTLYMQPRLWLDMVNVDPGSIFSRDRFAPDIPGWGPRGLPTDFVWSGDNVFRYFPTVFEQWNNQSSNVYFVGSNSATSGPSNIYTRQGAEWAILNSNRIYIQDIPVGSHFVGTYLRNMNGGRYVPQFVIWRYNGGDRTSSNSYTAVL</sequence>
<evidence type="ECO:0000313" key="2">
    <source>
        <dbReference type="Proteomes" id="UP000008388"/>
    </source>
</evidence>